<dbReference type="Pfam" id="PF25284">
    <property type="entry name" value="DUF7874"/>
    <property type="match status" value="1"/>
</dbReference>
<keyword evidence="3" id="KW-1185">Reference proteome</keyword>
<comment type="caution">
    <text evidence="2">The sequence shown here is derived from an EMBL/GenBank/DDBJ whole genome shotgun (WGS) entry which is preliminary data.</text>
</comment>
<proteinExistence type="predicted"/>
<keyword evidence="1" id="KW-0812">Transmembrane</keyword>
<protein>
    <submittedName>
        <fullName evidence="2">Uncharacterized protein</fullName>
    </submittedName>
</protein>
<feature type="transmembrane region" description="Helical" evidence="1">
    <location>
        <begin position="141"/>
        <end position="157"/>
    </location>
</feature>
<dbReference type="PANTHER" id="PTHR37216">
    <property type="entry name" value="EXPRESSED PROTEIN"/>
    <property type="match status" value="1"/>
</dbReference>
<dbReference type="OrthoDB" id="785636at2759"/>
<dbReference type="Proteomes" id="UP000541444">
    <property type="component" value="Unassembled WGS sequence"/>
</dbReference>
<feature type="transmembrane region" description="Helical" evidence="1">
    <location>
        <begin position="114"/>
        <end position="135"/>
    </location>
</feature>
<name>A0A7J7LTN8_9MAGN</name>
<reference evidence="2 3" key="1">
    <citation type="journal article" date="2020" name="IScience">
        <title>Genome Sequencing of the Endangered Kingdonia uniflora (Circaeasteraceae, Ranunculales) Reveals Potential Mechanisms of Evolutionary Specialization.</title>
        <authorList>
            <person name="Sun Y."/>
            <person name="Deng T."/>
            <person name="Zhang A."/>
            <person name="Moore M.J."/>
            <person name="Landis J.B."/>
            <person name="Lin N."/>
            <person name="Zhang H."/>
            <person name="Zhang X."/>
            <person name="Huang J."/>
            <person name="Zhang X."/>
            <person name="Sun H."/>
            <person name="Wang H."/>
        </authorList>
    </citation>
    <scope>NUCLEOTIDE SEQUENCE [LARGE SCALE GENOMIC DNA]</scope>
    <source>
        <strain evidence="2">TB1705</strain>
        <tissue evidence="2">Leaf</tissue>
    </source>
</reference>
<evidence type="ECO:0000256" key="1">
    <source>
        <dbReference type="SAM" id="Phobius"/>
    </source>
</evidence>
<dbReference type="EMBL" id="JACGCM010002017">
    <property type="protein sequence ID" value="KAF6146031.1"/>
    <property type="molecule type" value="Genomic_DNA"/>
</dbReference>
<gene>
    <name evidence="2" type="ORF">GIB67_033390</name>
</gene>
<evidence type="ECO:0000313" key="3">
    <source>
        <dbReference type="Proteomes" id="UP000541444"/>
    </source>
</evidence>
<keyword evidence="1" id="KW-1133">Transmembrane helix</keyword>
<keyword evidence="1" id="KW-0472">Membrane</keyword>
<dbReference type="AlphaFoldDB" id="A0A7J7LTN8"/>
<dbReference type="PANTHER" id="PTHR37216:SF1">
    <property type="entry name" value="EXPRESSED PROTEIN"/>
    <property type="match status" value="1"/>
</dbReference>
<accession>A0A7J7LTN8</accession>
<evidence type="ECO:0000313" key="2">
    <source>
        <dbReference type="EMBL" id="KAF6146031.1"/>
    </source>
</evidence>
<organism evidence="2 3">
    <name type="scientific">Kingdonia uniflora</name>
    <dbReference type="NCBI Taxonomy" id="39325"/>
    <lineage>
        <taxon>Eukaryota</taxon>
        <taxon>Viridiplantae</taxon>
        <taxon>Streptophyta</taxon>
        <taxon>Embryophyta</taxon>
        <taxon>Tracheophyta</taxon>
        <taxon>Spermatophyta</taxon>
        <taxon>Magnoliopsida</taxon>
        <taxon>Ranunculales</taxon>
        <taxon>Circaeasteraceae</taxon>
        <taxon>Kingdonia</taxon>
    </lineage>
</organism>
<sequence>MGQSMMKLANGAAEGKKAKDIGPIVEEYYNANIAENSKDWKSTDFYQAVCEIVEEVNKNIDGTQLRVPNRNVLEKAFNDHREGKTKSLTKEEFGKILKDVIFDAGFIGTGSKDIILYIYGVPAISLFIKQLLIPTVIPNDVFIPGVTAATVFLLAKLNKI</sequence>
<dbReference type="InterPro" id="IPR057196">
    <property type="entry name" value="DUF7874"/>
</dbReference>